<dbReference type="AlphaFoldDB" id="A0A455UDL4"/>
<dbReference type="KEGG" id="hsr:HSBAA_37350"/>
<accession>A0A455UDL4</accession>
<dbReference type="PANTHER" id="PTHR13393">
    <property type="entry name" value="SAM-DEPENDENT METHYLTRANSFERASE"/>
    <property type="match status" value="1"/>
</dbReference>
<sequence length="107" mass="11743">MKSHPALAPYVKPNAYGDLSIDFADPLAVKTLNAALLNRYYNIVDWDIPEGALCPPIPGRADYIHYMADLVGLEREQRSIKLLDIGTGSQWHLPATGLPNLRLAVCG</sequence>
<keyword evidence="1" id="KW-0489">Methyltransferase</keyword>
<evidence type="ECO:0000313" key="4">
    <source>
        <dbReference type="Proteomes" id="UP000320231"/>
    </source>
</evidence>
<keyword evidence="2" id="KW-0808">Transferase</keyword>
<dbReference type="Pfam" id="PF05971">
    <property type="entry name" value="Methyltransf_10"/>
    <property type="match status" value="1"/>
</dbReference>
<dbReference type="Gene3D" id="3.40.50.150">
    <property type="entry name" value="Vaccinia Virus protein VP39"/>
    <property type="match status" value="1"/>
</dbReference>
<evidence type="ECO:0000256" key="2">
    <source>
        <dbReference type="ARBA" id="ARBA00022679"/>
    </source>
</evidence>
<evidence type="ECO:0000256" key="1">
    <source>
        <dbReference type="ARBA" id="ARBA00022603"/>
    </source>
</evidence>
<gene>
    <name evidence="3" type="ORF">HSBAA_37350</name>
</gene>
<dbReference type="InterPro" id="IPR010286">
    <property type="entry name" value="METTL16/RlmF"/>
</dbReference>
<proteinExistence type="predicted"/>
<reference evidence="3 4" key="1">
    <citation type="journal article" date="2019" name="Microbiol. Resour. Announc.">
        <title>Complete Genome Sequence of Halomonas sulfidaeris Strain Esulfide1 Isolated from a Metal Sulfide Rock at a Depth of 2,200 Meters, Obtained Using Nanopore Sequencing.</title>
        <authorList>
            <person name="Saito M."/>
            <person name="Nishigata A."/>
            <person name="Galipon J."/>
            <person name="Arakawa K."/>
        </authorList>
    </citation>
    <scope>NUCLEOTIDE SEQUENCE [LARGE SCALE GENOMIC DNA]</scope>
    <source>
        <strain evidence="3 4">ATCC BAA-803</strain>
    </source>
</reference>
<protein>
    <submittedName>
        <fullName evidence="3">Uncharacterized protein</fullName>
    </submittedName>
</protein>
<dbReference type="PANTHER" id="PTHR13393:SF0">
    <property type="entry name" value="RNA N6-ADENOSINE-METHYLTRANSFERASE METTL16"/>
    <property type="match status" value="1"/>
</dbReference>
<dbReference type="GO" id="GO:0070475">
    <property type="term" value="P:rRNA base methylation"/>
    <property type="evidence" value="ECO:0007669"/>
    <property type="project" value="TreeGrafter"/>
</dbReference>
<evidence type="ECO:0000313" key="3">
    <source>
        <dbReference type="EMBL" id="BBI62429.1"/>
    </source>
</evidence>
<dbReference type="InterPro" id="IPR029063">
    <property type="entry name" value="SAM-dependent_MTases_sf"/>
</dbReference>
<organism evidence="3 4">
    <name type="scientific">Vreelandella sulfidaeris</name>
    <dbReference type="NCBI Taxonomy" id="115553"/>
    <lineage>
        <taxon>Bacteria</taxon>
        <taxon>Pseudomonadati</taxon>
        <taxon>Pseudomonadota</taxon>
        <taxon>Gammaproteobacteria</taxon>
        <taxon>Oceanospirillales</taxon>
        <taxon>Halomonadaceae</taxon>
        <taxon>Vreelandella</taxon>
    </lineage>
</organism>
<dbReference type="Proteomes" id="UP000320231">
    <property type="component" value="Chromosome"/>
</dbReference>
<dbReference type="EMBL" id="AP019514">
    <property type="protein sequence ID" value="BBI62429.1"/>
    <property type="molecule type" value="Genomic_DNA"/>
</dbReference>
<dbReference type="GO" id="GO:0052907">
    <property type="term" value="F:23S rRNA (adenine(1618)-N(6))-methyltransferase activity"/>
    <property type="evidence" value="ECO:0007669"/>
    <property type="project" value="TreeGrafter"/>
</dbReference>
<name>A0A455UDL4_9GAMM</name>